<reference evidence="2 3" key="1">
    <citation type="submission" date="2020-02" db="EMBL/GenBank/DDBJ databases">
        <title>M-like protein SrM is not crucial to the virulence of a novel isolate of Streptococcus equi subsp. ruminatorum from Macaca mulatta.</title>
        <authorList>
            <person name="Guo G."/>
            <person name="Cheng L."/>
            <person name="Zhang W."/>
        </authorList>
    </citation>
    <scope>NUCLEOTIDE SEQUENCE [LARGE SCALE GENOMIC DNA]</scope>
    <source>
        <strain evidence="2 3">FJ1804</strain>
    </source>
</reference>
<accession>A0A6M1KMT8</accession>
<dbReference type="AlphaFoldDB" id="A0A6M1KMT8"/>
<feature type="domain" description="Protein kinase" evidence="1">
    <location>
        <begin position="228"/>
        <end position="495"/>
    </location>
</feature>
<dbReference type="Gene3D" id="1.10.510.10">
    <property type="entry name" value="Transferase(Phosphotransferase) domain 1"/>
    <property type="match status" value="1"/>
</dbReference>
<proteinExistence type="predicted"/>
<name>A0A6M1KMT8_9STRE</name>
<dbReference type="CDD" id="cd04791">
    <property type="entry name" value="LanC_SerThrkinase"/>
    <property type="match status" value="1"/>
</dbReference>
<dbReference type="InterPro" id="IPR000719">
    <property type="entry name" value="Prot_kinase_dom"/>
</dbReference>
<comment type="caution">
    <text evidence="2">The sequence shown here is derived from an EMBL/GenBank/DDBJ whole genome shotgun (WGS) entry which is preliminary data.</text>
</comment>
<dbReference type="InterPro" id="IPR011009">
    <property type="entry name" value="Kinase-like_dom_sf"/>
</dbReference>
<protein>
    <submittedName>
        <fullName evidence="2">Protein kinase/lanthionine synthetase C family protein</fullName>
    </submittedName>
</protein>
<dbReference type="PROSITE" id="PS50011">
    <property type="entry name" value="PROTEIN_KINASE_DOM"/>
    <property type="match status" value="1"/>
</dbReference>
<dbReference type="Gene3D" id="1.50.10.20">
    <property type="match status" value="1"/>
</dbReference>
<evidence type="ECO:0000259" key="1">
    <source>
        <dbReference type="PROSITE" id="PS50011"/>
    </source>
</evidence>
<dbReference type="EMBL" id="JAAKFZ010000008">
    <property type="protein sequence ID" value="NGL84039.1"/>
    <property type="molecule type" value="Genomic_DNA"/>
</dbReference>
<gene>
    <name evidence="2" type="ORF">G5B50_04525</name>
</gene>
<dbReference type="GO" id="GO:0005524">
    <property type="term" value="F:ATP binding"/>
    <property type="evidence" value="ECO:0007669"/>
    <property type="project" value="InterPro"/>
</dbReference>
<dbReference type="GO" id="GO:0004672">
    <property type="term" value="F:protein kinase activity"/>
    <property type="evidence" value="ECO:0007669"/>
    <property type="project" value="InterPro"/>
</dbReference>
<organism evidence="2 3">
    <name type="scientific">Streptococcus equi subsp. ruminatorum</name>
    <dbReference type="NCBI Taxonomy" id="254358"/>
    <lineage>
        <taxon>Bacteria</taxon>
        <taxon>Bacillati</taxon>
        <taxon>Bacillota</taxon>
        <taxon>Bacilli</taxon>
        <taxon>Lactobacillales</taxon>
        <taxon>Streptococcaceae</taxon>
        <taxon>Streptococcus</taxon>
    </lineage>
</organism>
<dbReference type="SUPFAM" id="SSF158745">
    <property type="entry name" value="LanC-like"/>
    <property type="match status" value="1"/>
</dbReference>
<dbReference type="Proteomes" id="UP000479499">
    <property type="component" value="Unassembled WGS sequence"/>
</dbReference>
<keyword evidence="2" id="KW-0808">Transferase</keyword>
<dbReference type="InterPro" id="IPR058053">
    <property type="entry name" value="RamC_C"/>
</dbReference>
<dbReference type="InterPro" id="IPR057929">
    <property type="entry name" value="RamC_N"/>
</dbReference>
<dbReference type="SUPFAM" id="SSF56112">
    <property type="entry name" value="Protein kinase-like (PK-like)"/>
    <property type="match status" value="1"/>
</dbReference>
<keyword evidence="2" id="KW-0418">Kinase</keyword>
<evidence type="ECO:0000313" key="3">
    <source>
        <dbReference type="Proteomes" id="UP000479499"/>
    </source>
</evidence>
<sequence>MISLIRRNTMQYEFNLDNPLFFVNSEDSVDTSKKYSVVLPYDWHEVANNTEWVTQYPMNHIIDRQGWKVHISATFEDSHEILDIVAQVCHEFLVTFKHLSTEKRFILRNSKIANRGYSGKFITCYPGLEILEDFLNSLEQRLKDFSGPYILSDKRWERAPIYLRYGVFRDAIPNQEEPLKIDELLISGKSVKDSREPRFVVPEGIALPVFLKKWLEDSEQTESQDFPFVIKSAIRFSNSGGIYRAHLKEANKEVILREVRPYTGLDFDGKYSSDRLTAEESALIKLKDMYSVPNVLWSGTVWEHRYLAVDKMKGIPLNRWVTKNYPIYDFAAGDKKYLSRIYSILTELISLVEEAHSRNVFHQDIHLANILIDENDNVSLIDWEQARFDDTNKVEQQAAALGFGSWINDFPSQIDWYGVKQVAHYLFFPLLEQSAFVCGYELQLLKHAKELFTRLDFPQNDIDAVERTIEYLDQKVTPVRNLTTKKIVKPFNDSIEFCNQLDVLEYYNKLVRGLYVAYNEWNRTSKGDRKFPVHYYGLDINQGIAYSDLGILWGYRELVTLLQEEDALQGEFFHLKQAIIQKTISSFDNDKFSPGLFDGIVGSIWIIYKLGEIDLAKKLFVEHFNSLLNQCESKNLYSGGAGILLVGIYMLSKGLDDELIENKIIEKLELFSREYQKNPNSFCPVGKSETQSNDPYQNTGGLLYGHLGLGWLFGEAFRYTHNELYKECLNLAILTELEAYDLDRMGSLQYHQGNRLLPYLSTGSAGMLLVIVRNSQFLDGELLNIQDKLEKAVDSNFCVFPGLFNGLCGLELSKRLYRGKNNPVNDQRELLKKLSIYFSSIERGVIIAGDSGLKITTDIASGFGGIALSLISLQNNQLELLPHIS</sequence>
<dbReference type="Pfam" id="PF25816">
    <property type="entry name" value="RamC_N"/>
    <property type="match status" value="1"/>
</dbReference>
<evidence type="ECO:0000313" key="2">
    <source>
        <dbReference type="EMBL" id="NGL84039.1"/>
    </source>
</evidence>